<accession>A0A6G1HGV7</accession>
<name>A0A6G1HGV7_9PEZI</name>
<dbReference type="PANTHER" id="PTHR38696">
    <property type="entry name" value="MEDIATOR OF RNA POLYMERASE II TRANSCRIPTION SUBUNIT 13"/>
    <property type="match status" value="1"/>
</dbReference>
<protein>
    <submittedName>
        <fullName evidence="1">Uncharacterized protein</fullName>
    </submittedName>
</protein>
<dbReference type="Proteomes" id="UP000800041">
    <property type="component" value="Unassembled WGS sequence"/>
</dbReference>
<proteinExistence type="predicted"/>
<sequence length="256" mass="29241">MYQTPGFPSQPAPQLTRRPSIHPTFASISLHDTDKIRLLKFPAGDVAVLQDLIARAWRLGIQKVRNFDAAHEIKVRGNPWVSSSWGEDKVAARRLMCGMLAELWEMGWVVNAIVEVGKRKFDKDTLIFRKQEPPPPSTTWFIISFDRGDTLRIIDGSLEVGAIVLRAFDPEKIRKHTVTPDGSVFEIKFRGYPWRAMGTETVQARLLILTLMECLEQLGYLLYASLDLEDGHEGGDADVWFCCEQRDRRSWLGQHY</sequence>
<organism evidence="1 2">
    <name type="scientific">Aulographum hederae CBS 113979</name>
    <dbReference type="NCBI Taxonomy" id="1176131"/>
    <lineage>
        <taxon>Eukaryota</taxon>
        <taxon>Fungi</taxon>
        <taxon>Dikarya</taxon>
        <taxon>Ascomycota</taxon>
        <taxon>Pezizomycotina</taxon>
        <taxon>Dothideomycetes</taxon>
        <taxon>Pleosporomycetidae</taxon>
        <taxon>Aulographales</taxon>
        <taxon>Aulographaceae</taxon>
    </lineage>
</organism>
<dbReference type="EMBL" id="ML977137">
    <property type="protein sequence ID" value="KAF1992471.1"/>
    <property type="molecule type" value="Genomic_DNA"/>
</dbReference>
<dbReference type="PANTHER" id="PTHR38696:SF1">
    <property type="entry name" value="MEDIATOR OF RNA POLYMERASE II TRANSCRIPTION SUBUNIT 13"/>
    <property type="match status" value="1"/>
</dbReference>
<dbReference type="AlphaFoldDB" id="A0A6G1HGV7"/>
<gene>
    <name evidence="1" type="ORF">K402DRAFT_320603</name>
</gene>
<evidence type="ECO:0000313" key="1">
    <source>
        <dbReference type="EMBL" id="KAF1992471.1"/>
    </source>
</evidence>
<dbReference type="OrthoDB" id="58379at2759"/>
<evidence type="ECO:0000313" key="2">
    <source>
        <dbReference type="Proteomes" id="UP000800041"/>
    </source>
</evidence>
<reference evidence="1" key="1">
    <citation type="journal article" date="2020" name="Stud. Mycol.">
        <title>101 Dothideomycetes genomes: a test case for predicting lifestyles and emergence of pathogens.</title>
        <authorList>
            <person name="Haridas S."/>
            <person name="Albert R."/>
            <person name="Binder M."/>
            <person name="Bloem J."/>
            <person name="Labutti K."/>
            <person name="Salamov A."/>
            <person name="Andreopoulos B."/>
            <person name="Baker S."/>
            <person name="Barry K."/>
            <person name="Bills G."/>
            <person name="Bluhm B."/>
            <person name="Cannon C."/>
            <person name="Castanera R."/>
            <person name="Culley D."/>
            <person name="Daum C."/>
            <person name="Ezra D."/>
            <person name="Gonzalez J."/>
            <person name="Henrissat B."/>
            <person name="Kuo A."/>
            <person name="Liang C."/>
            <person name="Lipzen A."/>
            <person name="Lutzoni F."/>
            <person name="Magnuson J."/>
            <person name="Mondo S."/>
            <person name="Nolan M."/>
            <person name="Ohm R."/>
            <person name="Pangilinan J."/>
            <person name="Park H.-J."/>
            <person name="Ramirez L."/>
            <person name="Alfaro M."/>
            <person name="Sun H."/>
            <person name="Tritt A."/>
            <person name="Yoshinaga Y."/>
            <person name="Zwiers L.-H."/>
            <person name="Turgeon B."/>
            <person name="Goodwin S."/>
            <person name="Spatafora J."/>
            <person name="Crous P."/>
            <person name="Grigoriev I."/>
        </authorList>
    </citation>
    <scope>NUCLEOTIDE SEQUENCE</scope>
    <source>
        <strain evidence="1">CBS 113979</strain>
    </source>
</reference>
<keyword evidence="2" id="KW-1185">Reference proteome</keyword>